<dbReference type="InterPro" id="IPR006697">
    <property type="entry name" value="RecC"/>
</dbReference>
<dbReference type="PIRSF" id="PIRSF000980">
    <property type="entry name" value="RecC"/>
    <property type="match status" value="1"/>
</dbReference>
<keyword evidence="2 10" id="KW-0547">Nucleotide-binding</keyword>
<keyword evidence="9 10" id="KW-0234">DNA repair</keyword>
<dbReference type="GO" id="GO:0008854">
    <property type="term" value="F:exodeoxyribonuclease V activity"/>
    <property type="evidence" value="ECO:0007669"/>
    <property type="project" value="UniProtKB-EC"/>
</dbReference>
<dbReference type="InterPro" id="IPR027417">
    <property type="entry name" value="P-loop_NTPase"/>
</dbReference>
<evidence type="ECO:0000256" key="9">
    <source>
        <dbReference type="ARBA" id="ARBA00023204"/>
    </source>
</evidence>
<accession>A0ABW3W8L9</accession>
<dbReference type="RefSeq" id="WP_386039419.1">
    <property type="nucleotide sequence ID" value="NZ_JBHTMC010000002.1"/>
</dbReference>
<keyword evidence="6 10" id="KW-0269">Exonuclease</keyword>
<evidence type="ECO:0000256" key="3">
    <source>
        <dbReference type="ARBA" id="ARBA00022763"/>
    </source>
</evidence>
<dbReference type="Gene3D" id="3.40.50.10930">
    <property type="match status" value="1"/>
</dbReference>
<organism evidence="12 13">
    <name type="scientific">Thauera mechernichensis</name>
    <dbReference type="NCBI Taxonomy" id="82788"/>
    <lineage>
        <taxon>Bacteria</taxon>
        <taxon>Pseudomonadati</taxon>
        <taxon>Pseudomonadota</taxon>
        <taxon>Betaproteobacteria</taxon>
        <taxon>Rhodocyclales</taxon>
        <taxon>Zoogloeaceae</taxon>
        <taxon>Thauera</taxon>
    </lineage>
</organism>
<dbReference type="NCBIfam" id="TIGR01450">
    <property type="entry name" value="recC"/>
    <property type="match status" value="1"/>
</dbReference>
<comment type="miscellaneous">
    <text evidence="10">In the RecBCD complex, RecB has a slow 3'-5' helicase, an exonuclease activity and loads RecA onto ssDNA, RecD has a fast 5'-3' helicase activity, while RecC stimulates the ATPase and processivity of the RecB helicase and contributes to recognition of the Chi site.</text>
</comment>
<dbReference type="EMBL" id="JBHTMC010000002">
    <property type="protein sequence ID" value="MFD1262156.1"/>
    <property type="molecule type" value="Genomic_DNA"/>
</dbReference>
<feature type="domain" description="RecC C-terminal" evidence="11">
    <location>
        <begin position="852"/>
        <end position="1095"/>
    </location>
</feature>
<keyword evidence="5 10" id="KW-0347">Helicase</keyword>
<dbReference type="SUPFAM" id="SSF52980">
    <property type="entry name" value="Restriction endonuclease-like"/>
    <property type="match status" value="1"/>
</dbReference>
<comment type="function">
    <text evidence="10">A helicase/nuclease that prepares dsDNA breaks (DSB) for recombinational DNA repair. Binds to DSBs and unwinds DNA via a highly rapid and processive ATP-dependent bidirectional helicase activity. Unwinds dsDNA until it encounters a Chi (crossover hotspot instigator) sequence from the 3' direction. Cuts ssDNA a few nucleotides 3' to the Chi site. The properties and activities of the enzyme are changed at Chi. The Chi-altered holoenzyme produces a long 3'-ssDNA overhang and facilitates RecA-binding to the ssDNA for homologous DNA recombination and repair. Holoenzyme degrades any linearized DNA that is unable to undergo homologous recombination. In the holoenzyme this subunit recognizes the wild-type Chi sequence, and when added to isolated RecB increases its ATP-dependent helicase processivity.</text>
</comment>
<comment type="similarity">
    <text evidence="10">Belongs to the RecC family.</text>
</comment>
<evidence type="ECO:0000256" key="2">
    <source>
        <dbReference type="ARBA" id="ARBA00022741"/>
    </source>
</evidence>
<keyword evidence="7 10" id="KW-0067">ATP-binding</keyword>
<dbReference type="SUPFAM" id="SSF52540">
    <property type="entry name" value="P-loop containing nucleoside triphosphate hydrolases"/>
    <property type="match status" value="2"/>
</dbReference>
<dbReference type="PANTHER" id="PTHR30591">
    <property type="entry name" value="RECBCD ENZYME SUBUNIT RECC"/>
    <property type="match status" value="1"/>
</dbReference>
<evidence type="ECO:0000259" key="11">
    <source>
        <dbReference type="Pfam" id="PF17946"/>
    </source>
</evidence>
<dbReference type="InterPro" id="IPR041500">
    <property type="entry name" value="RecC_C"/>
</dbReference>
<keyword evidence="8 10" id="KW-0238">DNA-binding</keyword>
<dbReference type="Proteomes" id="UP001597158">
    <property type="component" value="Unassembled WGS sequence"/>
</dbReference>
<dbReference type="InterPro" id="IPR011335">
    <property type="entry name" value="Restrct_endonuc-II-like"/>
</dbReference>
<comment type="caution">
    <text evidence="12">The sequence shown here is derived from an EMBL/GenBank/DDBJ whole genome shotgun (WGS) entry which is preliminary data.</text>
</comment>
<evidence type="ECO:0000256" key="4">
    <source>
        <dbReference type="ARBA" id="ARBA00022801"/>
    </source>
</evidence>
<evidence type="ECO:0000313" key="12">
    <source>
        <dbReference type="EMBL" id="MFD1262156.1"/>
    </source>
</evidence>
<dbReference type="Gene3D" id="1.10.10.990">
    <property type="match status" value="1"/>
</dbReference>
<evidence type="ECO:0000256" key="8">
    <source>
        <dbReference type="ARBA" id="ARBA00023125"/>
    </source>
</evidence>
<keyword evidence="1 10" id="KW-0540">Nuclease</keyword>
<evidence type="ECO:0000256" key="10">
    <source>
        <dbReference type="HAMAP-Rule" id="MF_01486"/>
    </source>
</evidence>
<dbReference type="Gene3D" id="1.10.10.160">
    <property type="match status" value="1"/>
</dbReference>
<dbReference type="PANTHER" id="PTHR30591:SF1">
    <property type="entry name" value="RECBCD ENZYME SUBUNIT RECC"/>
    <property type="match status" value="1"/>
</dbReference>
<reference evidence="13" key="1">
    <citation type="journal article" date="2019" name="Int. J. Syst. Evol. Microbiol.">
        <title>The Global Catalogue of Microorganisms (GCM) 10K type strain sequencing project: providing services to taxonomists for standard genome sequencing and annotation.</title>
        <authorList>
            <consortium name="The Broad Institute Genomics Platform"/>
            <consortium name="The Broad Institute Genome Sequencing Center for Infectious Disease"/>
            <person name="Wu L."/>
            <person name="Ma J."/>
        </authorList>
    </citation>
    <scope>NUCLEOTIDE SEQUENCE [LARGE SCALE GENOMIC DNA]</scope>
    <source>
        <strain evidence="13">CCUG 48884</strain>
    </source>
</reference>
<name>A0ABW3W8L9_9RHOO</name>
<evidence type="ECO:0000313" key="13">
    <source>
        <dbReference type="Proteomes" id="UP001597158"/>
    </source>
</evidence>
<evidence type="ECO:0000256" key="5">
    <source>
        <dbReference type="ARBA" id="ARBA00022806"/>
    </source>
</evidence>
<proteinExistence type="inferred from homology"/>
<evidence type="ECO:0000256" key="6">
    <source>
        <dbReference type="ARBA" id="ARBA00022839"/>
    </source>
</evidence>
<dbReference type="Pfam" id="PF04257">
    <property type="entry name" value="Exonuc_V_gamma"/>
    <property type="match status" value="1"/>
</dbReference>
<keyword evidence="4 10" id="KW-0378">Hydrolase</keyword>
<keyword evidence="3 10" id="KW-0227">DNA damage</keyword>
<evidence type="ECO:0000256" key="1">
    <source>
        <dbReference type="ARBA" id="ARBA00022722"/>
    </source>
</evidence>
<gene>
    <name evidence="10 12" type="primary">recC</name>
    <name evidence="12" type="ORF">ACFQ4M_01090</name>
</gene>
<protein>
    <recommendedName>
        <fullName evidence="10">RecBCD enzyme subunit RecC</fullName>
    </recommendedName>
    <alternativeName>
        <fullName evidence="10">Exonuclease V subunit RecC</fullName>
        <shortName evidence="10">ExoV subunit RecC</shortName>
    </alternativeName>
    <alternativeName>
        <fullName evidence="10">Helicase/nuclease RecBCD subunit RecC</fullName>
    </alternativeName>
</protein>
<dbReference type="InterPro" id="IPR013986">
    <property type="entry name" value="DExx_box_DNA_helicase_dom_sf"/>
</dbReference>
<keyword evidence="13" id="KW-1185">Reference proteome</keyword>
<comment type="subunit">
    <text evidence="10">Heterotrimer of RecB, RecC and RecD. All subunits contribute to DNA-binding.</text>
</comment>
<dbReference type="Gene3D" id="3.40.50.300">
    <property type="entry name" value="P-loop containing nucleotide triphosphate hydrolases"/>
    <property type="match status" value="2"/>
</dbReference>
<sequence>MLSLSFSNRFEILLDDLLERLADEQPGPFGEREVVVPSAALRRRLELAVADREGVCANLRCDFLAQWLWQQIGRVVPEVPARSPFSPALLAWRIHGLLDAGAAEGAWLGEHPRLAHYLAGADARMRFELAERIARVFDHYLTYRPQWLARWSEGRGSVLEADASAAARADEAWQAALWRRIREAMGLRSEHPATAFLRAVTAMDHDALTATGLPRSVHVFGLPALPPLYLDMLRELARVVDVRLYVLNPCREFWFDIVDARRLSWLATRQQDLFFETGNRLLAAWGKQTRAHIGLLFEGEHVLEDEALFAPHPGRHLLARVHNAILDLQELPPAGVRLAAADRSIEVHVCHSRARELEVLQDRLLGLFKAHEGTPDALTPADVVVLTPDLEASAPIIEAVFGTAPPARRIPWRITGLGGTRDNPVAQVLDRMLGLAASRFPATQVFDLLQQAPVAALHGLDDTALETLHDWLRAAGVRWGLDAGAVHAALGQAEGEPAGLPHTLEEGLHRLFLAWAAGEAAQHASFAGRIGAAAPEGQAALALGRFWRYAESLRSLRARLLQAHDAEGWRALLNEVLDRLVGDAAAWADELRELRAAIAQLADNMAAGGCTDAQGLAVIRPALAALLDDPARGGVPGGTLTFSALSSLRGLPYRVVCVIGLDHGLFPGSDRAAEFDLMAARPQAGDRQRRLDERNLFLDVLLSAREALHLSYVGRSVRDGSELRPSVLVDELLDVLAEATASSATDPDALAAARQRLCVAHPLQAFAPEYFLAAERGDARLTSFNEDYAEALAARLGAAADERTGYVGASGAAVEAAEDAMEAAVEGADDGPLAVDAAPFFDHPLPPPGPEWRTPTLERLVRFFRNPCRALLRERLGLDLPEADAELEDTERFVPDLPARWALAERLMPVLLNAQADECDSALRGAGEGAGRDDAVLAQLARAGGEFPRGAMGEAALAAELAAMREFAARLAAARHVPALEAASCQSAFELDGEAWTLGAVLGELRPEGMLRWRYADAGASHYLEAWIAHLMLCAASPAGVERRTRVMLRDADFTFAALSRAQAHDLLAELLALYREGLTQPLHFFPKSAWACVSNDGNPRKAHDKWTGGQRPQFGEGRDPAYRLALRGVEQPLDARFFTLAQRVFGPVLEHLQEAGTEGAAPPA</sequence>
<dbReference type="HAMAP" id="MF_01486">
    <property type="entry name" value="RecC"/>
    <property type="match status" value="1"/>
</dbReference>
<evidence type="ECO:0000256" key="7">
    <source>
        <dbReference type="ARBA" id="ARBA00022840"/>
    </source>
</evidence>
<dbReference type="Pfam" id="PF17946">
    <property type="entry name" value="RecC_C"/>
    <property type="match status" value="1"/>
</dbReference>